<evidence type="ECO:0000259" key="5">
    <source>
        <dbReference type="Pfam" id="PF04586"/>
    </source>
</evidence>
<feature type="domain" description="Prohead serine protease" evidence="5">
    <location>
        <begin position="29"/>
        <end position="182"/>
    </location>
</feature>
<evidence type="ECO:0000256" key="1">
    <source>
        <dbReference type="ARBA" id="ARBA00022612"/>
    </source>
</evidence>
<keyword evidence="3" id="KW-0378">Hydrolase</keyword>
<proteinExistence type="predicted"/>
<keyword evidence="7" id="KW-1185">Reference proteome</keyword>
<keyword evidence="2" id="KW-0645">Protease</keyword>
<dbReference type="EMBL" id="BAABIM010000002">
    <property type="protein sequence ID" value="GAA4680450.1"/>
    <property type="molecule type" value="Genomic_DNA"/>
</dbReference>
<protein>
    <recommendedName>
        <fullName evidence="5">Prohead serine protease domain-containing protein</fullName>
    </recommendedName>
</protein>
<feature type="compositionally biased region" description="Low complexity" evidence="4">
    <location>
        <begin position="204"/>
        <end position="213"/>
    </location>
</feature>
<evidence type="ECO:0000256" key="3">
    <source>
        <dbReference type="ARBA" id="ARBA00022801"/>
    </source>
</evidence>
<keyword evidence="1" id="KW-1188">Viral release from host cell</keyword>
<dbReference type="Proteomes" id="UP001500621">
    <property type="component" value="Unassembled WGS sequence"/>
</dbReference>
<gene>
    <name evidence="6" type="ORF">GCM10023226_17030</name>
</gene>
<sequence length="257" mass="26926">MTKAARVVVKAVGPTDPATKADDGTGLNAGEFRAVVSVFGNVDAYGDVVMEGAFSDVLAAYADRGDPIPVVWSHAWADVFAHIGHVEPGKARETPEGLEVIGKLDVDSPVEAAAAFAQQVHRLLAQKRIGQFSFAFDVGDAGWGVRGEGDDQREVFELRKFSALHEVGPCLVGVNRDTRLDDVKAVRANYPRPDRKADDPDVPAPDGDTTEPAPTDPPTSPPDDGATDDTDTGTAAGSAKSLDPRSAALLADIAATV</sequence>
<dbReference type="InterPro" id="IPR006433">
    <property type="entry name" value="Prohead_protease"/>
</dbReference>
<accession>A0ABP8W473</accession>
<reference evidence="7" key="1">
    <citation type="journal article" date="2019" name="Int. J. Syst. Evol. Microbiol.">
        <title>The Global Catalogue of Microorganisms (GCM) 10K type strain sequencing project: providing services to taxonomists for standard genome sequencing and annotation.</title>
        <authorList>
            <consortium name="The Broad Institute Genomics Platform"/>
            <consortium name="The Broad Institute Genome Sequencing Center for Infectious Disease"/>
            <person name="Wu L."/>
            <person name="Ma J."/>
        </authorList>
    </citation>
    <scope>NUCLEOTIDE SEQUENCE [LARGE SCALE GENOMIC DNA]</scope>
    <source>
        <strain evidence="7">JCM 18127</strain>
    </source>
</reference>
<dbReference type="InterPro" id="IPR054613">
    <property type="entry name" value="Peptidase_S78_dom"/>
</dbReference>
<name>A0ABP8W473_9ACTN</name>
<evidence type="ECO:0000256" key="4">
    <source>
        <dbReference type="SAM" id="MobiDB-lite"/>
    </source>
</evidence>
<evidence type="ECO:0000256" key="2">
    <source>
        <dbReference type="ARBA" id="ARBA00022670"/>
    </source>
</evidence>
<evidence type="ECO:0000313" key="7">
    <source>
        <dbReference type="Proteomes" id="UP001500621"/>
    </source>
</evidence>
<dbReference type="NCBIfam" id="TIGR01543">
    <property type="entry name" value="proheadase_HK97"/>
    <property type="match status" value="1"/>
</dbReference>
<feature type="region of interest" description="Disordered" evidence="4">
    <location>
        <begin position="186"/>
        <end position="245"/>
    </location>
</feature>
<comment type="caution">
    <text evidence="6">The sequence shown here is derived from an EMBL/GenBank/DDBJ whole genome shotgun (WGS) entry which is preliminary data.</text>
</comment>
<organism evidence="6 7">
    <name type="scientific">Nocardioides nanhaiensis</name>
    <dbReference type="NCBI Taxonomy" id="1476871"/>
    <lineage>
        <taxon>Bacteria</taxon>
        <taxon>Bacillati</taxon>
        <taxon>Actinomycetota</taxon>
        <taxon>Actinomycetes</taxon>
        <taxon>Propionibacteriales</taxon>
        <taxon>Nocardioidaceae</taxon>
        <taxon>Nocardioides</taxon>
    </lineage>
</organism>
<dbReference type="Pfam" id="PF04586">
    <property type="entry name" value="Peptidase_S78"/>
    <property type="match status" value="1"/>
</dbReference>
<evidence type="ECO:0000313" key="6">
    <source>
        <dbReference type="EMBL" id="GAA4680450.1"/>
    </source>
</evidence>
<dbReference type="RefSeq" id="WP_345264723.1">
    <property type="nucleotide sequence ID" value="NZ_BAABIM010000002.1"/>
</dbReference>